<sequence length="197" mass="22246">MKSELVEPQNARTHEMISLLPLFLLCGLWLSWSLHAADKPNVIFLFTDDQSSYSLGCYGNEDVKTPHIDSLSEAGMTFDHHYDTTAICMASRVNVMTGLYEYRHGCNFDHGPLTEKLWQTTYPMRLREAGYLTAFAGKFGFDIRKGTEKGRKYLPEDDFDKWGGGPGQTNYATAKNPSMKAYAKKYPHSSRSYGAFG</sequence>
<dbReference type="EMBL" id="UINC01052193">
    <property type="protein sequence ID" value="SVB67240.1"/>
    <property type="molecule type" value="Genomic_DNA"/>
</dbReference>
<name>A0A382FW67_9ZZZZ</name>
<evidence type="ECO:0000256" key="1">
    <source>
        <dbReference type="ARBA" id="ARBA00008779"/>
    </source>
</evidence>
<dbReference type="InterPro" id="IPR017850">
    <property type="entry name" value="Alkaline_phosphatase_core_sf"/>
</dbReference>
<dbReference type="InterPro" id="IPR000917">
    <property type="entry name" value="Sulfatase_N"/>
</dbReference>
<gene>
    <name evidence="3" type="ORF">METZ01_LOCUS220094</name>
</gene>
<dbReference type="Gene3D" id="3.40.720.10">
    <property type="entry name" value="Alkaline Phosphatase, subunit A"/>
    <property type="match status" value="1"/>
</dbReference>
<protein>
    <recommendedName>
        <fullName evidence="2">Sulfatase N-terminal domain-containing protein</fullName>
    </recommendedName>
</protein>
<dbReference type="SUPFAM" id="SSF53649">
    <property type="entry name" value="Alkaline phosphatase-like"/>
    <property type="match status" value="1"/>
</dbReference>
<dbReference type="InterPro" id="IPR050738">
    <property type="entry name" value="Sulfatase"/>
</dbReference>
<dbReference type="GO" id="GO:0004065">
    <property type="term" value="F:arylsulfatase activity"/>
    <property type="evidence" value="ECO:0007669"/>
    <property type="project" value="TreeGrafter"/>
</dbReference>
<accession>A0A382FW67</accession>
<feature type="non-terminal residue" evidence="3">
    <location>
        <position position="197"/>
    </location>
</feature>
<proteinExistence type="inferred from homology"/>
<evidence type="ECO:0000259" key="2">
    <source>
        <dbReference type="Pfam" id="PF00884"/>
    </source>
</evidence>
<dbReference type="PANTHER" id="PTHR42693">
    <property type="entry name" value="ARYLSULFATASE FAMILY MEMBER"/>
    <property type="match status" value="1"/>
</dbReference>
<comment type="similarity">
    <text evidence="1">Belongs to the sulfatase family.</text>
</comment>
<reference evidence="3" key="1">
    <citation type="submission" date="2018-05" db="EMBL/GenBank/DDBJ databases">
        <authorList>
            <person name="Lanie J.A."/>
            <person name="Ng W.-L."/>
            <person name="Kazmierczak K.M."/>
            <person name="Andrzejewski T.M."/>
            <person name="Davidsen T.M."/>
            <person name="Wayne K.J."/>
            <person name="Tettelin H."/>
            <person name="Glass J.I."/>
            <person name="Rusch D."/>
            <person name="Podicherti R."/>
            <person name="Tsui H.-C.T."/>
            <person name="Winkler M.E."/>
        </authorList>
    </citation>
    <scope>NUCLEOTIDE SEQUENCE</scope>
</reference>
<dbReference type="AlphaFoldDB" id="A0A382FW67"/>
<dbReference type="Pfam" id="PF00884">
    <property type="entry name" value="Sulfatase"/>
    <property type="match status" value="1"/>
</dbReference>
<dbReference type="PANTHER" id="PTHR42693:SF33">
    <property type="entry name" value="ARYLSULFATASE"/>
    <property type="match status" value="1"/>
</dbReference>
<feature type="domain" description="Sulfatase N-terminal" evidence="2">
    <location>
        <begin position="40"/>
        <end position="175"/>
    </location>
</feature>
<organism evidence="3">
    <name type="scientific">marine metagenome</name>
    <dbReference type="NCBI Taxonomy" id="408172"/>
    <lineage>
        <taxon>unclassified sequences</taxon>
        <taxon>metagenomes</taxon>
        <taxon>ecological metagenomes</taxon>
    </lineage>
</organism>
<evidence type="ECO:0000313" key="3">
    <source>
        <dbReference type="EMBL" id="SVB67240.1"/>
    </source>
</evidence>